<evidence type="ECO:0000256" key="1">
    <source>
        <dbReference type="PROSITE-ProRule" id="PRU00339"/>
    </source>
</evidence>
<dbReference type="Gene3D" id="1.25.40.10">
    <property type="entry name" value="Tetratricopeptide repeat domain"/>
    <property type="match status" value="2"/>
</dbReference>
<dbReference type="Proteomes" id="UP000076023">
    <property type="component" value="Unassembled WGS sequence"/>
</dbReference>
<reference evidence="3" key="1">
    <citation type="journal article" date="2017" name="Genome Announc.">
        <title>Draft Genome Sequence of Terrimicrobium sacchariphilum NM-5T, a Facultative Anaerobic Soil Bacterium of the Class Spartobacteria.</title>
        <authorList>
            <person name="Qiu Y.L."/>
            <person name="Tourlousse D.M."/>
            <person name="Matsuura N."/>
            <person name="Ohashi A."/>
            <person name="Sekiguchi Y."/>
        </authorList>
    </citation>
    <scope>NUCLEOTIDE SEQUENCE [LARGE SCALE GENOMIC DNA]</scope>
    <source>
        <strain evidence="3">NM-5</strain>
    </source>
</reference>
<gene>
    <name evidence="2" type="ORF">TSACC_3198</name>
</gene>
<dbReference type="STRING" id="690879.TSACC_3198"/>
<sequence>MPVITEKELPEAQRAPWLKAMSAMELRNYGYAIQLLQGVLKACPNFLVGRQLVRKAAIAKNSGKKSLLGGLSGASFNTIKVQSLIKKDPVAALDTIEKSLENEPHNPAANQLLKEAALAANMPEVAEFALQTIIEGNPKDTKTMHELAKLLLSTGQPQKAVDIYGKIVQVTPNDLAAVKGGKDAAAAASMQRGGWEKEETTYRDLIRNKDEAVALEQQNRVVRSEEMIDNLLADLHARVEQDPSNVDVSRRIAEMYEQKEDLESAVNWYNYAVQLTSGSDSSLVRKLSDLRLKQYDVAIAGYEEYLAANGSAPEAAEYATQLEDIKRQRAALLFEEAQKRVERNPTDLALRFELGEILVAAGNYKDAIPELQRAQQNPSVRLRAMSLLGECYTGRGMYDLASKILEKAKSELYQMDATKKEITYKLGMVFEKMGQADKCIECMKEIYEVDYSFRDVAERVEGSYNS</sequence>
<dbReference type="EMBL" id="BDCO01000003">
    <property type="protein sequence ID" value="GAT35134.1"/>
    <property type="molecule type" value="Genomic_DNA"/>
</dbReference>
<evidence type="ECO:0000313" key="3">
    <source>
        <dbReference type="Proteomes" id="UP000076023"/>
    </source>
</evidence>
<keyword evidence="1" id="KW-0802">TPR repeat</keyword>
<dbReference type="SUPFAM" id="SSF48452">
    <property type="entry name" value="TPR-like"/>
    <property type="match status" value="1"/>
</dbReference>
<name>A0A146GEN1_TERSA</name>
<dbReference type="PANTHER" id="PTHR12558:SF13">
    <property type="entry name" value="CELL DIVISION CYCLE PROTEIN 27 HOMOLOG"/>
    <property type="match status" value="1"/>
</dbReference>
<protein>
    <submittedName>
        <fullName evidence="2">Tetratricopeptide repeat-containing protein</fullName>
    </submittedName>
</protein>
<dbReference type="PANTHER" id="PTHR12558">
    <property type="entry name" value="CELL DIVISION CYCLE 16,23,27"/>
    <property type="match status" value="1"/>
</dbReference>
<dbReference type="Pfam" id="PF13432">
    <property type="entry name" value="TPR_16"/>
    <property type="match status" value="1"/>
</dbReference>
<dbReference type="PROSITE" id="PS50005">
    <property type="entry name" value="TPR"/>
    <property type="match status" value="1"/>
</dbReference>
<dbReference type="InterPro" id="IPR019734">
    <property type="entry name" value="TPR_rpt"/>
</dbReference>
<organism evidence="2 3">
    <name type="scientific">Terrimicrobium sacchariphilum</name>
    <dbReference type="NCBI Taxonomy" id="690879"/>
    <lineage>
        <taxon>Bacteria</taxon>
        <taxon>Pseudomonadati</taxon>
        <taxon>Verrucomicrobiota</taxon>
        <taxon>Terrimicrobiia</taxon>
        <taxon>Terrimicrobiales</taxon>
        <taxon>Terrimicrobiaceae</taxon>
        <taxon>Terrimicrobium</taxon>
    </lineage>
</organism>
<dbReference type="Pfam" id="PF14559">
    <property type="entry name" value="TPR_19"/>
    <property type="match status" value="2"/>
</dbReference>
<proteinExistence type="predicted"/>
<dbReference type="AlphaFoldDB" id="A0A146GEN1"/>
<keyword evidence="3" id="KW-1185">Reference proteome</keyword>
<dbReference type="OrthoDB" id="9788637at2"/>
<dbReference type="InParanoid" id="A0A146GEN1"/>
<dbReference type="InterPro" id="IPR011990">
    <property type="entry name" value="TPR-like_helical_dom_sf"/>
</dbReference>
<dbReference type="RefSeq" id="WP_075080978.1">
    <property type="nucleotide sequence ID" value="NZ_BDCO01000003.1"/>
</dbReference>
<evidence type="ECO:0000313" key="2">
    <source>
        <dbReference type="EMBL" id="GAT35134.1"/>
    </source>
</evidence>
<feature type="repeat" description="TPR" evidence="1">
    <location>
        <begin position="141"/>
        <end position="174"/>
    </location>
</feature>
<dbReference type="SMART" id="SM00028">
    <property type="entry name" value="TPR"/>
    <property type="match status" value="5"/>
</dbReference>
<accession>A0A146GEN1</accession>
<dbReference type="Pfam" id="PF13181">
    <property type="entry name" value="TPR_8"/>
    <property type="match status" value="1"/>
</dbReference>
<comment type="caution">
    <text evidence="2">The sequence shown here is derived from an EMBL/GenBank/DDBJ whole genome shotgun (WGS) entry which is preliminary data.</text>
</comment>